<dbReference type="RefSeq" id="WP_238721854.1">
    <property type="nucleotide sequence ID" value="NZ_JAHQCW010000018.1"/>
</dbReference>
<sequence length="452" mass="48820">MKRKILALLLGVAMAVTAAGCKGSDDAAAGTGKATADAAEKGNDADATGAGEDKPETVLTFMAVGGSNEQAFTDVVTAAADLFNAGNDFNAKIELEWYENEQYKTKLATLMTQNDVTDIFFTWEAGFMEDYVNSGKVYSLSEGLNADSEWMGRFNDGVFDAVTFDSQIYAVPMGQAIVPVYYNTQMFMDNNVEVPTTWEEFMNAVKTFKDAGVVPVSMACQDAWVPGQLLLELSGGAAGKELFDDIVTGKTTWDDPRYVETGELLQEMVTAGAFPESFLGLAYDEGRSLFTSQKAAMYPMGTWDTSAVIEGMGGTDHIGVFLLPAKNPEYGDVHIASVEKLFAVSEKCENKEAAMAFLKLLSDPKIQEKYIVDCGALSATNLQIDESKVDPVTAQIMKLQGQVKKALTPMDRQFGANVGGEFNNISLAIAGGKDAKEQFTALQKYAEQEAEQ</sequence>
<proteinExistence type="predicted"/>
<dbReference type="AlphaFoldDB" id="A0A949NB68"/>
<dbReference type="Gene3D" id="3.40.190.10">
    <property type="entry name" value="Periplasmic binding protein-like II"/>
    <property type="match status" value="2"/>
</dbReference>
<comment type="caution">
    <text evidence="2">The sequence shown here is derived from an EMBL/GenBank/DDBJ whole genome shotgun (WGS) entry which is preliminary data.</text>
</comment>
<organism evidence="2 3">
    <name type="scientific">Diplocloster agilis</name>
    <dbReference type="NCBI Taxonomy" id="2850323"/>
    <lineage>
        <taxon>Bacteria</taxon>
        <taxon>Bacillati</taxon>
        <taxon>Bacillota</taxon>
        <taxon>Clostridia</taxon>
        <taxon>Lachnospirales</taxon>
        <taxon>Lachnospiraceae</taxon>
        <taxon>Diplocloster</taxon>
    </lineage>
</organism>
<dbReference type="PANTHER" id="PTHR43649">
    <property type="entry name" value="ARABINOSE-BINDING PROTEIN-RELATED"/>
    <property type="match status" value="1"/>
</dbReference>
<protein>
    <submittedName>
        <fullName evidence="2">Extracellular solute-binding protein</fullName>
    </submittedName>
</protein>
<dbReference type="Proteomes" id="UP000712157">
    <property type="component" value="Unassembled WGS sequence"/>
</dbReference>
<dbReference type="PROSITE" id="PS51257">
    <property type="entry name" value="PROKAR_LIPOPROTEIN"/>
    <property type="match status" value="1"/>
</dbReference>
<dbReference type="SUPFAM" id="SSF53850">
    <property type="entry name" value="Periplasmic binding protein-like II"/>
    <property type="match status" value="1"/>
</dbReference>
<evidence type="ECO:0000313" key="3">
    <source>
        <dbReference type="Proteomes" id="UP000712157"/>
    </source>
</evidence>
<dbReference type="Pfam" id="PF01547">
    <property type="entry name" value="SBP_bac_1"/>
    <property type="match status" value="1"/>
</dbReference>
<reference evidence="2" key="1">
    <citation type="submission" date="2021-06" db="EMBL/GenBank/DDBJ databases">
        <title>Description of novel taxa of the family Lachnospiraceae.</title>
        <authorList>
            <person name="Chaplin A.V."/>
            <person name="Sokolova S.R."/>
            <person name="Pikina A.P."/>
            <person name="Korzhanova M."/>
            <person name="Belova V."/>
            <person name="Korostin D."/>
            <person name="Efimov B.A."/>
        </authorList>
    </citation>
    <scope>NUCLEOTIDE SEQUENCE</scope>
    <source>
        <strain evidence="2">ASD5720</strain>
    </source>
</reference>
<name>A0A949NB68_9FIRM</name>
<evidence type="ECO:0000313" key="2">
    <source>
        <dbReference type="EMBL" id="MBU9737252.1"/>
    </source>
</evidence>
<keyword evidence="1" id="KW-0732">Signal</keyword>
<dbReference type="InterPro" id="IPR006059">
    <property type="entry name" value="SBP"/>
</dbReference>
<keyword evidence="3" id="KW-1185">Reference proteome</keyword>
<dbReference type="InterPro" id="IPR050490">
    <property type="entry name" value="Bact_solute-bd_prot1"/>
</dbReference>
<feature type="signal peptide" evidence="1">
    <location>
        <begin position="1"/>
        <end position="18"/>
    </location>
</feature>
<accession>A0A949NB68</accession>
<dbReference type="PANTHER" id="PTHR43649:SF14">
    <property type="entry name" value="BLR3389 PROTEIN"/>
    <property type="match status" value="1"/>
</dbReference>
<gene>
    <name evidence="2" type="ORF">KTH89_11945</name>
</gene>
<feature type="chain" id="PRO_5038789164" evidence="1">
    <location>
        <begin position="19"/>
        <end position="452"/>
    </location>
</feature>
<dbReference type="EMBL" id="JAHQCW010000018">
    <property type="protein sequence ID" value="MBU9737252.1"/>
    <property type="molecule type" value="Genomic_DNA"/>
</dbReference>
<evidence type="ECO:0000256" key="1">
    <source>
        <dbReference type="SAM" id="SignalP"/>
    </source>
</evidence>